<dbReference type="EMBL" id="JAPCID010000034">
    <property type="protein sequence ID" value="MDA0140166.1"/>
    <property type="molecule type" value="Genomic_DNA"/>
</dbReference>
<proteinExistence type="predicted"/>
<keyword evidence="5" id="KW-1185">Reference proteome</keyword>
<feature type="domain" description="Beta-xylosidase C-terminal Concanavalin A-like" evidence="3">
    <location>
        <begin position="495"/>
        <end position="703"/>
    </location>
</feature>
<feature type="domain" description="Beta-xylosidase C-terminal Concanavalin A-like" evidence="3">
    <location>
        <begin position="44"/>
        <end position="240"/>
    </location>
</feature>
<evidence type="ECO:0000313" key="5">
    <source>
        <dbReference type="Proteomes" id="UP001147700"/>
    </source>
</evidence>
<dbReference type="Gene3D" id="2.60.120.560">
    <property type="entry name" value="Exo-inulinase, domain 1"/>
    <property type="match status" value="1"/>
</dbReference>
<feature type="region of interest" description="Disordered" evidence="1">
    <location>
        <begin position="711"/>
        <end position="731"/>
    </location>
</feature>
<feature type="region of interest" description="Disordered" evidence="1">
    <location>
        <begin position="1030"/>
        <end position="1050"/>
    </location>
</feature>
<name>A0ABT4RPD5_9ACTN</name>
<comment type="caution">
    <text evidence="4">The sequence shown here is derived from an EMBL/GenBank/DDBJ whole genome shotgun (WGS) entry which is preliminary data.</text>
</comment>
<dbReference type="InterPro" id="IPR013320">
    <property type="entry name" value="ConA-like_dom_sf"/>
</dbReference>
<organism evidence="4 5">
    <name type="scientific">Solirubrobacter deserti</name>
    <dbReference type="NCBI Taxonomy" id="2282478"/>
    <lineage>
        <taxon>Bacteria</taxon>
        <taxon>Bacillati</taxon>
        <taxon>Actinomycetota</taxon>
        <taxon>Thermoleophilia</taxon>
        <taxon>Solirubrobacterales</taxon>
        <taxon>Solirubrobacteraceae</taxon>
        <taxon>Solirubrobacter</taxon>
    </lineage>
</organism>
<dbReference type="InterPro" id="IPR008972">
    <property type="entry name" value="Cupredoxin"/>
</dbReference>
<feature type="region of interest" description="Disordered" evidence="1">
    <location>
        <begin position="1115"/>
        <end position="1147"/>
    </location>
</feature>
<feature type="compositionally biased region" description="Low complexity" evidence="1">
    <location>
        <begin position="1127"/>
        <end position="1138"/>
    </location>
</feature>
<dbReference type="Gene3D" id="2.60.120.200">
    <property type="match status" value="3"/>
</dbReference>
<dbReference type="Proteomes" id="UP001147700">
    <property type="component" value="Unassembled WGS sequence"/>
</dbReference>
<dbReference type="InterPro" id="IPR010496">
    <property type="entry name" value="AL/BT2_dom"/>
</dbReference>
<dbReference type="Pfam" id="PF06439">
    <property type="entry name" value="3keto-disac_hyd"/>
    <property type="match status" value="1"/>
</dbReference>
<dbReference type="SUPFAM" id="SSF49899">
    <property type="entry name" value="Concanavalin A-like lectins/glucanases"/>
    <property type="match status" value="3"/>
</dbReference>
<dbReference type="InterPro" id="IPR041542">
    <property type="entry name" value="GH43_C2"/>
</dbReference>
<feature type="domain" description="3-keto-alpha-glucoside-1,2-lyase/3-keto-2-hydroxy-glucal hydratase" evidence="2">
    <location>
        <begin position="869"/>
        <end position="1075"/>
    </location>
</feature>
<evidence type="ECO:0000256" key="1">
    <source>
        <dbReference type="SAM" id="MobiDB-lite"/>
    </source>
</evidence>
<evidence type="ECO:0000259" key="2">
    <source>
        <dbReference type="Pfam" id="PF06439"/>
    </source>
</evidence>
<feature type="compositionally biased region" description="Polar residues" evidence="1">
    <location>
        <begin position="716"/>
        <end position="725"/>
    </location>
</feature>
<dbReference type="Gene3D" id="2.60.40.420">
    <property type="entry name" value="Cupredoxins - blue copper proteins"/>
    <property type="match status" value="1"/>
</dbReference>
<gene>
    <name evidence="4" type="ORF">OJ962_21895</name>
</gene>
<dbReference type="Gene3D" id="3.30.1920.20">
    <property type="match status" value="1"/>
</dbReference>
<protein>
    <submittedName>
        <fullName evidence="4">DUF1080 domain-containing protein</fullName>
    </submittedName>
</protein>
<dbReference type="Pfam" id="PF17851">
    <property type="entry name" value="GH43_C2"/>
    <property type="match status" value="2"/>
</dbReference>
<reference evidence="4" key="1">
    <citation type="submission" date="2022-10" db="EMBL/GenBank/DDBJ databases">
        <title>The WGS of Solirubrobacter sp. CPCC 204708.</title>
        <authorList>
            <person name="Jiang Z."/>
        </authorList>
    </citation>
    <scope>NUCLEOTIDE SEQUENCE</scope>
    <source>
        <strain evidence="4">CPCC 204708</strain>
    </source>
</reference>
<dbReference type="NCBIfam" id="NF047446">
    <property type="entry name" value="barrel_OmpL47"/>
    <property type="match status" value="2"/>
</dbReference>
<feature type="compositionally biased region" description="Polar residues" evidence="1">
    <location>
        <begin position="1040"/>
        <end position="1050"/>
    </location>
</feature>
<sequence>MRGQGSHTVEYRARDRAGNQTDPVGSVTFTINLNTGGTSCLPQSDEFSGSALDAKWTVLRSAGGGPTVSNGHVNLPILQGDFIANDALASNTVLTDAPNGEWTATAKLETSGLNANGEQAGIVLWKSEQPNTFAKLVAIQSSNGTHQFEFIVTQNGAVNPPIGSSITPAPGGQLPAYVLLRARNNGTNIIGEFSTDDGASWTRVGTATHAAPITGALKVGPVAFRGSNGGGTASFDYLRVHSGSAEDTPVNCTAGCSPQSDQFTGSELHPKWEILNPSSGNAPSVSGGHLTLPVIQGDLYGGTATAQVLYQDAPTGSWVATAKIAHENINRNGEAAGLALINSTNPNHFLKTALQYKSDVDPETAGDQPGKWAERVLTANGEAVTLPPATVPWPNSGGLSTAGDYVWVRFVHDATAGTITTWTSTEGSTFTSFGAPISVSQYLSQPGGLKLGLFAKHDGGENDTVQLDAFNVVPGTADPQTAGDNCGGVTACVQNDEFDGAALDPKWEIRNSTPANVAVAGGKLSLTTAQGDVSGANFTARNIALQDVPTGPWSVTTKLDHTAINQNGVAGGLVIYGSDNPNYFAKIGVQYKTNDLGGNPMNGIWAERVLTSNGSINAGYGGNYPNTGKLTPQTADLWLRATYDGTNLVTEYSYDGTTFASIAQAVPVNASTFGAGGITKVGLFVKHDGGNTARPISFDSFKVAADSCGGGGDSSPARTTHTLNPASPDGTNGYYKSNVTVTLNATDNQGGTGVDYIEYRNQGTTAWTRYSDPIVVETAGRSTIEYRSVDKAGNTEATRTVTFQIDKAAPTTTAKLNGEAPKANYDGPVQVDLDATDGTGSGVAKTEVRVDGGEWKPYEETETILNSAADLAKWAQAGAGGLNWVDDPNGGYARTFGNFGMPWYPVKDYGDFSLKMQWRDSSTGTSGNGGVFVRFPNPTEAVTRPAGQRHACQVGSAQSDPAWVAIYCGHEIQINDNQPSEPQKTGSVYNFQPLNTTQAKVQPRGTWVDYEIRVVGQTYTIIRNGEVLQTFENTRDKPSSRQGDPSTTDRQFARGYIGLQNHGTSDVIDYRNIRVEPLGQDVAKGPITVSGDGAHKVEFRSTDNAGNVETTKSVDFTIGDEPSGDDTAPNTTAALNPAQPGPGGTYTGPVGVTLSATDPAETGTGGGPAATHTVKAMPAVFDPAAVSAKVGDTVRFTWNEGGTTHDLWKLNPGDAPNADGTSLLPPPGYAFPTTPPTDVVVDQVGTYTFVCKVHGHREEGEWKGMVTKVTVSENSSSVPGSGVDYTEYRVNNGAWVKNTNTGTASPFVTTFQAQAEGAYSIEYRSADKAGNVEATKTVAFTIDEPSGGDSVDEDVDVIGTVPRVLGITIEGALNFGAITPGLDQVYTAGATVKATSSVRSSKLTISDPTSTAKGHLVNGSSVMPQALQVQDNAGAFVPLTSTVELDAWGHPLANESVPLNLKQPVSAGDRLLEGNYTKRVTLTLSATTP</sequence>
<accession>A0ABT4RPD5</accession>
<dbReference type="SUPFAM" id="SSF49503">
    <property type="entry name" value="Cupredoxins"/>
    <property type="match status" value="1"/>
</dbReference>
<feature type="region of interest" description="Disordered" evidence="1">
    <location>
        <begin position="1"/>
        <end position="23"/>
    </location>
</feature>
<evidence type="ECO:0000259" key="3">
    <source>
        <dbReference type="Pfam" id="PF17851"/>
    </source>
</evidence>
<dbReference type="InterPro" id="IPR058094">
    <property type="entry name" value="Ig-like_OmpL47-like"/>
</dbReference>
<evidence type="ECO:0000313" key="4">
    <source>
        <dbReference type="EMBL" id="MDA0140166.1"/>
    </source>
</evidence>